<evidence type="ECO:0000256" key="3">
    <source>
        <dbReference type="ARBA" id="ARBA00010018"/>
    </source>
</evidence>
<dbReference type="Gene3D" id="1.10.630.10">
    <property type="entry name" value="Cytochrome P450"/>
    <property type="match status" value="1"/>
</dbReference>
<reference evidence="17" key="1">
    <citation type="journal article" date="2020" name="Environ. Microbiol.">
        <title>The novel and transferable erm(51) gene confers Macrolides, Lincosamides, and Streptogramins B (MLSB) resistance to clonal Rhodococcus equi in the environment.</title>
        <authorList>
            <person name="Huber L."/>
            <person name="Giguere S."/>
            <person name="Slovis N.M."/>
            <person name="Alvarez-Narvaez S."/>
            <person name="Hart K.A."/>
            <person name="Greiter M."/>
            <person name="Morris E.R.A."/>
            <person name="Cohen N.D."/>
        </authorList>
    </citation>
    <scope>NUCLEOTIDE SEQUENCE</scope>
    <source>
        <strain evidence="17">Lh_16_1</strain>
    </source>
</reference>
<dbReference type="PRINTS" id="PR00463">
    <property type="entry name" value="EP450I"/>
</dbReference>
<dbReference type="SUPFAM" id="SSF48264">
    <property type="entry name" value="Cytochrome P450"/>
    <property type="match status" value="1"/>
</dbReference>
<dbReference type="GO" id="GO:0005506">
    <property type="term" value="F:iron ion binding"/>
    <property type="evidence" value="ECO:0007669"/>
    <property type="project" value="InterPro"/>
</dbReference>
<keyword evidence="13 15" id="KW-0503">Monooxygenase</keyword>
<comment type="cofactor">
    <cofactor evidence="2">
        <name>FAD</name>
        <dbReference type="ChEBI" id="CHEBI:57692"/>
    </cofactor>
</comment>
<proteinExistence type="inferred from homology"/>
<protein>
    <submittedName>
        <fullName evidence="17">Cytochrome P450</fullName>
    </submittedName>
</protein>
<evidence type="ECO:0000313" key="18">
    <source>
        <dbReference type="Proteomes" id="UP000608063"/>
    </source>
</evidence>
<name>A0AAE5CLH7_RHOHA</name>
<dbReference type="CDD" id="cd11068">
    <property type="entry name" value="CYP120A1"/>
    <property type="match status" value="1"/>
</dbReference>
<evidence type="ECO:0000256" key="5">
    <source>
        <dbReference type="ARBA" id="ARBA00022617"/>
    </source>
</evidence>
<organism evidence="17 18">
    <name type="scientific">Rhodococcus hoagii</name>
    <name type="common">Corynebacterium equii</name>
    <dbReference type="NCBI Taxonomy" id="43767"/>
    <lineage>
        <taxon>Bacteria</taxon>
        <taxon>Bacillati</taxon>
        <taxon>Actinomycetota</taxon>
        <taxon>Actinomycetes</taxon>
        <taxon>Mycobacteriales</taxon>
        <taxon>Nocardiaceae</taxon>
        <taxon>Prescottella</taxon>
    </lineage>
</organism>
<evidence type="ECO:0000256" key="2">
    <source>
        <dbReference type="ARBA" id="ARBA00001974"/>
    </source>
</evidence>
<comment type="similarity">
    <text evidence="3">In the N-terminal section; belongs to the cytochrome P450 family.</text>
</comment>
<dbReference type="InterPro" id="IPR017972">
    <property type="entry name" value="Cyt_P450_CS"/>
</dbReference>
<dbReference type="InterPro" id="IPR039983">
    <property type="entry name" value="CYP46A1"/>
</dbReference>
<evidence type="ECO:0000313" key="17">
    <source>
        <dbReference type="EMBL" id="NKW44135.1"/>
    </source>
</evidence>
<evidence type="ECO:0000256" key="10">
    <source>
        <dbReference type="ARBA" id="ARBA00022857"/>
    </source>
</evidence>
<evidence type="ECO:0000256" key="16">
    <source>
        <dbReference type="SAM" id="MobiDB-lite"/>
    </source>
</evidence>
<keyword evidence="5 14" id="KW-0349">Heme</keyword>
<keyword evidence="4" id="KW-0813">Transport</keyword>
<sequence>MRGRSDRQQRAWSSDRGNGEETNGKSTIPHPPRRVPLIGDVFGMDQETPNQTTLKRFEELGPIYRRSILGTDLTFVGSAELAAQVFDDTTWEKHVGRPLERLRPLVADGLFTAYNWESNWSKAHEVLVPGFTKDAMVSYHGMMVDVVEELCKDLENQPAGEYVPVVDEMGKLTLEVIGRCGFGYSFDSFGGHEHPFVAAMTRSLTYAQKSAIPVPFVGKLLGRKDEQQNAADRRLLNETVDEVIAARQTSGERRSDLLDRMLHPEAGEGLDAENIRNQVLTFLVAGHETSVNALSFALHFIGQNPDIAARMRAEAEDIIGTGPVRYEDVPRLRYTRQVINEALRLWPTAPGFFRAAKQDTEVGGHAFAAGEWVFVLLLAVQRDPAWGPDADKFNPDRFSPENTRGRPAELFKPFGTGIRSCIGRQFALHEMTLALATLVQRFDITPEPDYALEVEETLTLRPKRLNLQFTPR</sequence>
<evidence type="ECO:0000256" key="11">
    <source>
        <dbReference type="ARBA" id="ARBA00023002"/>
    </source>
</evidence>
<evidence type="ECO:0000256" key="6">
    <source>
        <dbReference type="ARBA" id="ARBA00022630"/>
    </source>
</evidence>
<keyword evidence="10" id="KW-0521">NADP</keyword>
<accession>A0AAE5CLH7</accession>
<dbReference type="GO" id="GO:0033781">
    <property type="term" value="F:cholesterol 24-hydroxylase activity"/>
    <property type="evidence" value="ECO:0007669"/>
    <property type="project" value="InterPro"/>
</dbReference>
<feature type="region of interest" description="Disordered" evidence="16">
    <location>
        <begin position="1"/>
        <end position="35"/>
    </location>
</feature>
<comment type="caution">
    <text evidence="17">The sequence shown here is derived from an EMBL/GenBank/DDBJ whole genome shotgun (WGS) entry which is preliminary data.</text>
</comment>
<comment type="cofactor">
    <cofactor evidence="1">
        <name>FMN</name>
        <dbReference type="ChEBI" id="CHEBI:58210"/>
    </cofactor>
</comment>
<keyword evidence="8 14" id="KW-0479">Metal-binding</keyword>
<dbReference type="PROSITE" id="PS00086">
    <property type="entry name" value="CYTOCHROME_P450"/>
    <property type="match status" value="1"/>
</dbReference>
<evidence type="ECO:0000256" key="14">
    <source>
        <dbReference type="PIRSR" id="PIRSR602401-1"/>
    </source>
</evidence>
<keyword evidence="6" id="KW-0285">Flavoprotein</keyword>
<dbReference type="GO" id="GO:0006707">
    <property type="term" value="P:cholesterol catabolic process"/>
    <property type="evidence" value="ECO:0007669"/>
    <property type="project" value="InterPro"/>
</dbReference>
<comment type="cofactor">
    <cofactor evidence="14">
        <name>heme</name>
        <dbReference type="ChEBI" id="CHEBI:30413"/>
    </cofactor>
</comment>
<dbReference type="InterPro" id="IPR036396">
    <property type="entry name" value="Cyt_P450_sf"/>
</dbReference>
<evidence type="ECO:0000256" key="4">
    <source>
        <dbReference type="ARBA" id="ARBA00022448"/>
    </source>
</evidence>
<dbReference type="FunFam" id="1.10.630.10:FF:000040">
    <property type="entry name" value="Bifunctional cytochrome P450/NADPH--P450 reductase"/>
    <property type="match status" value="1"/>
</dbReference>
<dbReference type="Proteomes" id="UP000608063">
    <property type="component" value="Unassembled WGS sequence"/>
</dbReference>
<dbReference type="Pfam" id="PF00067">
    <property type="entry name" value="p450"/>
    <property type="match status" value="1"/>
</dbReference>
<keyword evidence="11 15" id="KW-0560">Oxidoreductase</keyword>
<evidence type="ECO:0000256" key="7">
    <source>
        <dbReference type="ARBA" id="ARBA00022643"/>
    </source>
</evidence>
<dbReference type="GO" id="GO:0020037">
    <property type="term" value="F:heme binding"/>
    <property type="evidence" value="ECO:0007669"/>
    <property type="project" value="InterPro"/>
</dbReference>
<keyword evidence="12 14" id="KW-0408">Iron</keyword>
<evidence type="ECO:0000256" key="13">
    <source>
        <dbReference type="ARBA" id="ARBA00023033"/>
    </source>
</evidence>
<comment type="similarity">
    <text evidence="15">Belongs to the cytochrome P450 family.</text>
</comment>
<evidence type="ECO:0000256" key="1">
    <source>
        <dbReference type="ARBA" id="ARBA00001917"/>
    </source>
</evidence>
<gene>
    <name evidence="17" type="ORF">GS947_21875</name>
</gene>
<evidence type="ECO:0000256" key="12">
    <source>
        <dbReference type="ARBA" id="ARBA00023004"/>
    </source>
</evidence>
<dbReference type="InterPro" id="IPR002401">
    <property type="entry name" value="Cyt_P450_E_grp-I"/>
</dbReference>
<evidence type="ECO:0000256" key="9">
    <source>
        <dbReference type="ARBA" id="ARBA00022827"/>
    </source>
</evidence>
<dbReference type="PANTHER" id="PTHR24293">
    <property type="entry name" value="CYTOCHROME P450 FAMILY 46 SUBFAMILY A"/>
    <property type="match status" value="1"/>
</dbReference>
<dbReference type="InterPro" id="IPR001128">
    <property type="entry name" value="Cyt_P450"/>
</dbReference>
<feature type="binding site" description="axial binding residue" evidence="14">
    <location>
        <position position="421"/>
    </location>
    <ligand>
        <name>heme</name>
        <dbReference type="ChEBI" id="CHEBI:30413"/>
    </ligand>
    <ligandPart>
        <name>Fe</name>
        <dbReference type="ChEBI" id="CHEBI:18248"/>
    </ligandPart>
</feature>
<dbReference type="PANTHER" id="PTHR24293:SF0">
    <property type="entry name" value="CYP46A1 PROTEIN-RELATED"/>
    <property type="match status" value="1"/>
</dbReference>
<keyword evidence="9" id="KW-0274">FAD</keyword>
<dbReference type="EMBL" id="WVDC01000017">
    <property type="protein sequence ID" value="NKW44135.1"/>
    <property type="molecule type" value="Genomic_DNA"/>
</dbReference>
<evidence type="ECO:0000256" key="15">
    <source>
        <dbReference type="RuleBase" id="RU000461"/>
    </source>
</evidence>
<evidence type="ECO:0000256" key="8">
    <source>
        <dbReference type="ARBA" id="ARBA00022723"/>
    </source>
</evidence>
<dbReference type="PRINTS" id="PR00385">
    <property type="entry name" value="P450"/>
</dbReference>
<dbReference type="AlphaFoldDB" id="A0AAE5CLH7"/>
<keyword evidence="7" id="KW-0288">FMN</keyword>